<evidence type="ECO:0000313" key="7">
    <source>
        <dbReference type="Proteomes" id="UP000552935"/>
    </source>
</evidence>
<feature type="signal peptide" evidence="1">
    <location>
        <begin position="1"/>
        <end position="20"/>
    </location>
</feature>
<evidence type="ECO:0000313" key="3">
    <source>
        <dbReference type="EMBL" id="NZA05029.1"/>
    </source>
</evidence>
<dbReference type="EMBL" id="SSHM01000001">
    <property type="protein sequence ID" value="THC80586.1"/>
    <property type="molecule type" value="Genomic_DNA"/>
</dbReference>
<feature type="chain" id="PRO_5044053765" evidence="1">
    <location>
        <begin position="21"/>
        <end position="214"/>
    </location>
</feature>
<dbReference type="Proteomes" id="UP000542889">
    <property type="component" value="Unassembled WGS sequence"/>
</dbReference>
<reference evidence="3 7" key="3">
    <citation type="submission" date="2020-07" db="EMBL/GenBank/DDBJ databases">
        <title>Organ Donor 1.</title>
        <authorList>
            <person name="Marsh A.J."/>
            <person name="Azcarate-Peril M.A."/>
        </authorList>
    </citation>
    <scope>NUCLEOTIDE SEQUENCE [LARGE SCALE GENOMIC DNA]</scope>
    <source>
        <strain evidence="3 7">AMC0712</strain>
    </source>
</reference>
<organism evidence="2 6">
    <name type="scientific">Lacticaseibacillus rhamnosus</name>
    <name type="common">Lactobacillus rhamnosus</name>
    <dbReference type="NCBI Taxonomy" id="47715"/>
    <lineage>
        <taxon>Bacteria</taxon>
        <taxon>Bacillati</taxon>
        <taxon>Bacillota</taxon>
        <taxon>Bacilli</taxon>
        <taxon>Lactobacillales</taxon>
        <taxon>Lactobacillaceae</taxon>
        <taxon>Lacticaseibacillus</taxon>
    </lineage>
</organism>
<sequence length="214" mass="23498">MKKILIWLAGLALLIAGCSATLNPKQQLKTTTATVQTQVQKEQAALKIIGDSVGAFPSTFEKAYQDHPDTDFRNDDGPVKKLLAKRAAAFKQLEAANTALVNANNTLTKLNNQPTDDTPQTQVNKVLTSLKLAKLDHKTLVSYYREMQTAEDAFFDNTADSEETSQADLETQISQLNQYYSSLNQQIDVMTANLTTVSSQADSLAKAVKTMHDD</sequence>
<name>A0A0E3D054_LACRH</name>
<evidence type="ECO:0000313" key="4">
    <source>
        <dbReference type="EMBL" id="THC80586.1"/>
    </source>
</evidence>
<evidence type="ECO:0000313" key="5">
    <source>
        <dbReference type="Proteomes" id="UP000307517"/>
    </source>
</evidence>
<dbReference type="Proteomes" id="UP000552935">
    <property type="component" value="Unassembled WGS sequence"/>
</dbReference>
<proteinExistence type="predicted"/>
<protein>
    <submittedName>
        <fullName evidence="2">YkyA family protein</fullName>
    </submittedName>
</protein>
<gene>
    <name evidence="4" type="ORF">E6L36_09410</name>
    <name evidence="3" type="ORF">H0N82_07905</name>
    <name evidence="2" type="ORF">HWN39_12725</name>
</gene>
<dbReference type="RefSeq" id="WP_005685809.1">
    <property type="nucleotide sequence ID" value="NZ_CABFNI010000013.1"/>
</dbReference>
<dbReference type="OMA" id="EDTFFSA"/>
<reference evidence="2 6" key="2">
    <citation type="submission" date="2020-06" db="EMBL/GenBank/DDBJ databases">
        <title>Lactobacillus rhamnosus QC,genome.</title>
        <authorList>
            <person name="Yi H."/>
            <person name="Jin M."/>
        </authorList>
    </citation>
    <scope>NUCLEOTIDE SEQUENCE [LARGE SCALE GENOMIC DNA]</scope>
    <source>
        <strain evidence="2 6">QC</strain>
    </source>
</reference>
<dbReference type="EMBL" id="JABXWP010000025">
    <property type="protein sequence ID" value="NVO89335.1"/>
    <property type="molecule type" value="Genomic_DNA"/>
</dbReference>
<dbReference type="EMBL" id="JACCKI010000004">
    <property type="protein sequence ID" value="NZA05029.1"/>
    <property type="molecule type" value="Genomic_DNA"/>
</dbReference>
<reference evidence="4 5" key="1">
    <citation type="submission" date="2019-04" db="EMBL/GenBank/DDBJ databases">
        <title>Genome Announcement to Ensure Probiotic Safety of Lactobacillus rhamnosus UBLR-58.</title>
        <authorList>
            <person name="Sulthana A."/>
            <person name="Lakshmi S.G."/>
            <person name="Madempudi R.S."/>
        </authorList>
    </citation>
    <scope>NUCLEOTIDE SEQUENCE [LARGE SCALE GENOMIC DNA]</scope>
    <source>
        <strain evidence="4 5">UBLR-58</strain>
    </source>
</reference>
<keyword evidence="1" id="KW-0732">Signal</keyword>
<dbReference type="PROSITE" id="PS51257">
    <property type="entry name" value="PROKAR_LIPOPROTEIN"/>
    <property type="match status" value="1"/>
</dbReference>
<accession>A0A0E3D054</accession>
<dbReference type="Proteomes" id="UP000307517">
    <property type="component" value="Unassembled WGS sequence"/>
</dbReference>
<dbReference type="Gene3D" id="1.20.120.570">
    <property type="entry name" value="YkyA-like"/>
    <property type="match status" value="1"/>
</dbReference>
<dbReference type="OrthoDB" id="2328466at2"/>
<comment type="caution">
    <text evidence="2">The sequence shown here is derived from an EMBL/GenBank/DDBJ whole genome shotgun (WGS) entry which is preliminary data.</text>
</comment>
<dbReference type="AlphaFoldDB" id="A0A0E3D054"/>
<evidence type="ECO:0000313" key="6">
    <source>
        <dbReference type="Proteomes" id="UP000542889"/>
    </source>
</evidence>
<evidence type="ECO:0000313" key="2">
    <source>
        <dbReference type="EMBL" id="NVO89335.1"/>
    </source>
</evidence>
<dbReference type="InterPro" id="IPR036785">
    <property type="entry name" value="YkyA-like_sf"/>
</dbReference>
<evidence type="ECO:0000256" key="1">
    <source>
        <dbReference type="SAM" id="SignalP"/>
    </source>
</evidence>
<accession>A0A2A5L8V0</accession>
<dbReference type="STRING" id="47715.AWJ15_01170"/>
<dbReference type="eggNOG" id="ENOG502ZFDJ">
    <property type="taxonomic scope" value="Bacteria"/>
</dbReference>